<evidence type="ECO:0000256" key="6">
    <source>
        <dbReference type="RuleBase" id="RU000682"/>
    </source>
</evidence>
<proteinExistence type="predicted"/>
<evidence type="ECO:0000256" key="3">
    <source>
        <dbReference type="ARBA" id="ARBA00023155"/>
    </source>
</evidence>
<keyword evidence="4 5" id="KW-0539">Nucleus</keyword>
<evidence type="ECO:0000256" key="1">
    <source>
        <dbReference type="ARBA" id="ARBA00004123"/>
    </source>
</evidence>
<evidence type="ECO:0000256" key="2">
    <source>
        <dbReference type="ARBA" id="ARBA00023125"/>
    </source>
</evidence>
<evidence type="ECO:0000256" key="4">
    <source>
        <dbReference type="ARBA" id="ARBA00023242"/>
    </source>
</evidence>
<gene>
    <name evidence="9" type="ORF">KR093_006624</name>
</gene>
<dbReference type="CDD" id="cd00086">
    <property type="entry name" value="homeodomain"/>
    <property type="match status" value="1"/>
</dbReference>
<dbReference type="AlphaFoldDB" id="A0AAD4JVF4"/>
<name>A0AAD4JVF4_9MUSC</name>
<dbReference type="GO" id="GO:0000981">
    <property type="term" value="F:DNA-binding transcription factor activity, RNA polymerase II-specific"/>
    <property type="evidence" value="ECO:0007669"/>
    <property type="project" value="InterPro"/>
</dbReference>
<reference evidence="9" key="1">
    <citation type="journal article" date="2021" name="Mol. Ecol. Resour.">
        <title>Phylogenomic analyses of the genus Drosophila reveals genomic signals of climate adaptation.</title>
        <authorList>
            <person name="Li F."/>
            <person name="Rane R.V."/>
            <person name="Luria V."/>
            <person name="Xiong Z."/>
            <person name="Chen J."/>
            <person name="Li Z."/>
            <person name="Catullo R.A."/>
            <person name="Griffin P.C."/>
            <person name="Schiffer M."/>
            <person name="Pearce S."/>
            <person name="Lee S.F."/>
            <person name="McElroy K."/>
            <person name="Stocker A."/>
            <person name="Shirriffs J."/>
            <person name="Cockerell F."/>
            <person name="Coppin C."/>
            <person name="Sgro C.M."/>
            <person name="Karger A."/>
            <person name="Cain J.W."/>
            <person name="Weber J.A."/>
            <person name="Santpere G."/>
            <person name="Kirschner M.W."/>
            <person name="Hoffmann A.A."/>
            <person name="Oakeshott J.G."/>
            <person name="Zhang G."/>
        </authorList>
    </citation>
    <scope>NUCLEOTIDE SEQUENCE</scope>
    <source>
        <strain evidence="9">BGI-SZ-2011g</strain>
    </source>
</reference>
<comment type="caution">
    <text evidence="9">The sequence shown here is derived from an EMBL/GenBank/DDBJ whole genome shotgun (WGS) entry which is preliminary data.</text>
</comment>
<keyword evidence="3 5" id="KW-0371">Homeobox</keyword>
<accession>A0AAD4JVF4</accession>
<dbReference type="PANTHER" id="PTHR24329:SF543">
    <property type="entry name" value="FI01017P-RELATED"/>
    <property type="match status" value="1"/>
</dbReference>
<comment type="subcellular location">
    <subcellularLocation>
        <location evidence="1 5 6">Nucleus</location>
    </subcellularLocation>
</comment>
<evidence type="ECO:0000256" key="7">
    <source>
        <dbReference type="SAM" id="MobiDB-lite"/>
    </source>
</evidence>
<sequence>MDKGTMKRKQRRYRYARRLLPAPQLPVSTHTPSIPHRTTFNTLQLQELERAFQRTHYPDVFFREELAVRIELTEARVQVWFQNRRAKWRKQEKLGGDYKEGSAGLDLDVAFDDSAVLGQLDSALGECLQQSWRRFACLVVACLVLPDTPPQSSNSLDNELKANYGSAGLSSPSRLSPNIFLNLNIDHLGLERGGSGLSMEWSTYPPATQSEQPPQQQPQPQSQDQQQQQQQHQQQQQQLCQLDAVQQQALSSAFGSSLDLDLTDGSSAYDEMKFLNVDQFTIDSFKADCILSMEHALAMDDKQPSLPTHLSGYNETQSQDNGVLHSLCLDSIGVGMGMTSTLTAASSFGGLSLHVTDADAEADTEPKSPPSLLVLDKSLALPSLSIGVDGIGDLVEQLQHHHHHHHDVVGVVGVTGDVV</sequence>
<protein>
    <recommendedName>
        <fullName evidence="8">Homeobox domain-containing protein</fullName>
    </recommendedName>
</protein>
<dbReference type="PROSITE" id="PS00027">
    <property type="entry name" value="HOMEOBOX_1"/>
    <property type="match status" value="1"/>
</dbReference>
<dbReference type="FunFam" id="1.10.10.60:FF:000679">
    <property type="entry name" value="Homeobox protein aristaless"/>
    <property type="match status" value="1"/>
</dbReference>
<dbReference type="GO" id="GO:0000977">
    <property type="term" value="F:RNA polymerase II transcription regulatory region sequence-specific DNA binding"/>
    <property type="evidence" value="ECO:0007669"/>
    <property type="project" value="TreeGrafter"/>
</dbReference>
<feature type="DNA-binding region" description="Homeobox" evidence="5">
    <location>
        <begin position="39"/>
        <end position="92"/>
    </location>
</feature>
<dbReference type="GO" id="GO:0005634">
    <property type="term" value="C:nucleus"/>
    <property type="evidence" value="ECO:0007669"/>
    <property type="project" value="UniProtKB-SubCell"/>
</dbReference>
<dbReference type="InterPro" id="IPR001356">
    <property type="entry name" value="HD"/>
</dbReference>
<keyword evidence="10" id="KW-1185">Reference proteome</keyword>
<evidence type="ECO:0000313" key="9">
    <source>
        <dbReference type="EMBL" id="KAH8361000.1"/>
    </source>
</evidence>
<keyword evidence="2 5" id="KW-0238">DNA-binding</keyword>
<feature type="compositionally biased region" description="Low complexity" evidence="7">
    <location>
        <begin position="205"/>
        <end position="234"/>
    </location>
</feature>
<dbReference type="Gene3D" id="1.10.10.60">
    <property type="entry name" value="Homeodomain-like"/>
    <property type="match status" value="1"/>
</dbReference>
<dbReference type="PROSITE" id="PS50071">
    <property type="entry name" value="HOMEOBOX_2"/>
    <property type="match status" value="1"/>
</dbReference>
<dbReference type="Pfam" id="PF00046">
    <property type="entry name" value="Homeodomain"/>
    <property type="match status" value="1"/>
</dbReference>
<dbReference type="EMBL" id="JAJJHW010003363">
    <property type="protein sequence ID" value="KAH8361000.1"/>
    <property type="molecule type" value="Genomic_DNA"/>
</dbReference>
<evidence type="ECO:0000313" key="10">
    <source>
        <dbReference type="Proteomes" id="UP001200034"/>
    </source>
</evidence>
<evidence type="ECO:0000259" key="8">
    <source>
        <dbReference type="PROSITE" id="PS50071"/>
    </source>
</evidence>
<organism evidence="9 10">
    <name type="scientific">Drosophila rubida</name>
    <dbReference type="NCBI Taxonomy" id="30044"/>
    <lineage>
        <taxon>Eukaryota</taxon>
        <taxon>Metazoa</taxon>
        <taxon>Ecdysozoa</taxon>
        <taxon>Arthropoda</taxon>
        <taxon>Hexapoda</taxon>
        <taxon>Insecta</taxon>
        <taxon>Pterygota</taxon>
        <taxon>Neoptera</taxon>
        <taxon>Endopterygota</taxon>
        <taxon>Diptera</taxon>
        <taxon>Brachycera</taxon>
        <taxon>Muscomorpha</taxon>
        <taxon>Ephydroidea</taxon>
        <taxon>Drosophilidae</taxon>
        <taxon>Drosophila</taxon>
    </lineage>
</organism>
<feature type="domain" description="Homeobox" evidence="8">
    <location>
        <begin position="37"/>
        <end position="91"/>
    </location>
</feature>
<feature type="region of interest" description="Disordered" evidence="7">
    <location>
        <begin position="196"/>
        <end position="234"/>
    </location>
</feature>
<dbReference type="InterPro" id="IPR017970">
    <property type="entry name" value="Homeobox_CS"/>
</dbReference>
<dbReference type="PANTHER" id="PTHR24329">
    <property type="entry name" value="HOMEOBOX PROTEIN ARISTALESS"/>
    <property type="match status" value="1"/>
</dbReference>
<dbReference type="SMART" id="SM00389">
    <property type="entry name" value="HOX"/>
    <property type="match status" value="1"/>
</dbReference>
<dbReference type="Proteomes" id="UP001200034">
    <property type="component" value="Unassembled WGS sequence"/>
</dbReference>
<dbReference type="InterPro" id="IPR009057">
    <property type="entry name" value="Homeodomain-like_sf"/>
</dbReference>
<dbReference type="SUPFAM" id="SSF46689">
    <property type="entry name" value="Homeodomain-like"/>
    <property type="match status" value="1"/>
</dbReference>
<evidence type="ECO:0000256" key="5">
    <source>
        <dbReference type="PROSITE-ProRule" id="PRU00108"/>
    </source>
</evidence>
<dbReference type="InterPro" id="IPR050649">
    <property type="entry name" value="Paired_Homeobox_TFs"/>
</dbReference>